<dbReference type="Proteomes" id="UP001359559">
    <property type="component" value="Unassembled WGS sequence"/>
</dbReference>
<evidence type="ECO:0000313" key="1">
    <source>
        <dbReference type="EMBL" id="KAK7309593.1"/>
    </source>
</evidence>
<gene>
    <name evidence="1" type="ORF">RJT34_06446</name>
</gene>
<dbReference type="EMBL" id="JAYKXN010000002">
    <property type="protein sequence ID" value="KAK7309593.1"/>
    <property type="molecule type" value="Genomic_DNA"/>
</dbReference>
<name>A0AAN9K3F1_CLITE</name>
<dbReference type="AlphaFoldDB" id="A0AAN9K3F1"/>
<comment type="caution">
    <text evidence="1">The sequence shown here is derived from an EMBL/GenBank/DDBJ whole genome shotgun (WGS) entry which is preliminary data.</text>
</comment>
<organism evidence="1 2">
    <name type="scientific">Clitoria ternatea</name>
    <name type="common">Butterfly pea</name>
    <dbReference type="NCBI Taxonomy" id="43366"/>
    <lineage>
        <taxon>Eukaryota</taxon>
        <taxon>Viridiplantae</taxon>
        <taxon>Streptophyta</taxon>
        <taxon>Embryophyta</taxon>
        <taxon>Tracheophyta</taxon>
        <taxon>Spermatophyta</taxon>
        <taxon>Magnoliopsida</taxon>
        <taxon>eudicotyledons</taxon>
        <taxon>Gunneridae</taxon>
        <taxon>Pentapetalae</taxon>
        <taxon>rosids</taxon>
        <taxon>fabids</taxon>
        <taxon>Fabales</taxon>
        <taxon>Fabaceae</taxon>
        <taxon>Papilionoideae</taxon>
        <taxon>50 kb inversion clade</taxon>
        <taxon>NPAAA clade</taxon>
        <taxon>indigoferoid/millettioid clade</taxon>
        <taxon>Phaseoleae</taxon>
        <taxon>Clitoria</taxon>
    </lineage>
</organism>
<reference evidence="1 2" key="1">
    <citation type="submission" date="2024-01" db="EMBL/GenBank/DDBJ databases">
        <title>The genomes of 5 underutilized Papilionoideae crops provide insights into root nodulation and disease resistance.</title>
        <authorList>
            <person name="Yuan L."/>
        </authorList>
    </citation>
    <scope>NUCLEOTIDE SEQUENCE [LARGE SCALE GENOMIC DNA]</scope>
    <source>
        <strain evidence="1">LY-2023</strain>
        <tissue evidence="1">Leaf</tissue>
    </source>
</reference>
<evidence type="ECO:0000313" key="2">
    <source>
        <dbReference type="Proteomes" id="UP001359559"/>
    </source>
</evidence>
<proteinExistence type="predicted"/>
<sequence length="66" mass="7552">MKNFSIWLIQPSAFCHTIQEALQRLEEGCGTEEAKAICEPGILQQVFIWQVETSTLNTFSLFTLEM</sequence>
<keyword evidence="2" id="KW-1185">Reference proteome</keyword>
<accession>A0AAN9K3F1</accession>
<protein>
    <submittedName>
        <fullName evidence="1">Uncharacterized protein</fullName>
    </submittedName>
</protein>